<dbReference type="Gene3D" id="1.25.40.10">
    <property type="entry name" value="Tetratricopeptide repeat domain"/>
    <property type="match status" value="1"/>
</dbReference>
<organism evidence="4 5">
    <name type="scientific">Adiantum capillus-veneris</name>
    <name type="common">Maidenhair fern</name>
    <dbReference type="NCBI Taxonomy" id="13818"/>
    <lineage>
        <taxon>Eukaryota</taxon>
        <taxon>Viridiplantae</taxon>
        <taxon>Streptophyta</taxon>
        <taxon>Embryophyta</taxon>
        <taxon>Tracheophyta</taxon>
        <taxon>Polypodiopsida</taxon>
        <taxon>Polypodiidae</taxon>
        <taxon>Polypodiales</taxon>
        <taxon>Pteridineae</taxon>
        <taxon>Pteridaceae</taxon>
        <taxon>Vittarioideae</taxon>
        <taxon>Adiantum</taxon>
    </lineage>
</organism>
<feature type="repeat" description="TPR" evidence="1">
    <location>
        <begin position="567"/>
        <end position="600"/>
    </location>
</feature>
<feature type="compositionally biased region" description="Low complexity" evidence="2">
    <location>
        <begin position="450"/>
        <end position="467"/>
    </location>
</feature>
<dbReference type="InterPro" id="IPR013766">
    <property type="entry name" value="Thioredoxin_domain"/>
</dbReference>
<evidence type="ECO:0000313" key="5">
    <source>
        <dbReference type="Proteomes" id="UP000886520"/>
    </source>
</evidence>
<sequence length="1034" mass="112921">MVTKCDSQSKKNNSVNLYAGIFDNKSFRRGGSSGSHCASRSDSDRWQNDANTSDRSLPVYLSGEAVRDNYATTGLEHLFATTDDIALKRNCQPHVSCGQGSLPYGARLYWDARKELCEDGAELKASSGVSAAEVNQRDNAIKSLNKKHSIHSGKTILESGAGPDRTEYMGCHSNADHNCHEGTFLHFGKNLRGNGHFPAQQVWQGDDEDSSDNVELVAADLPGKPCRKEVDVYCVDDYCVSMNTVSQFDGTSSGSLQTAELLDTSSSSASNHDICRVERTLSFTAITKDLTMMEQEDVSMSYPFSFQGSNVDTIATGTVPGFQCEGMNGKLSPGSDNSQADPHHFVLPIQNMINEDSMSSSGNNSLVDGLKSEVVENERHTKDSSKLHVFRPSRTQCSQEMGCTGVTKTSKSGEHERSVRSDTNGLAWKVSPSRGRSVLASPTRIGETISLDSLSSHGGSSSSGSPLAPEALKEGRISSPGDISMSKGSPYSESSRSMGSITGYEIAVNALLSPTSSNENAGQHWHSNGRRSDEMTFSKGTQPEDVRLLMRAAMVMLLKRALATSDSEHIKNAGNEYYKAGHFLEALTLYDKAVALCPNSAVYRCNRAAALTGLERLGEAVKECEEAIRLDPSYARARQRAASLYIRLGMVESARQHLHGAGQDTNLIEVQRLQVIEKHLSRCIEARKLGDWHNVIKESDAAVVAGADSAPQIFGFKSEALLRLQKLQHANSVCTVAQKIESSLIDSSIGSPNAYLCLTRAQVHMALGRFDEAVLAAEAGARIEPNNAIAAALLRKARTVAQARAAGNGFFNAGRLFEALASYAEGLESDPTNAVLLCNRAACRLKLGQWEKAVEDCDAVLKAQPNYTKARLRRASCLTKLERWEDALHDYEALKREMPGNSDVDRALFDVQVAMKKSRGQEIRGMKFGGDVEEVTSEEQFREAVGSAGLSVVQFMTRWSDRCQELSPFIDDLCRRHPCVNFVKVDVEELPYLARIESITFIPTFKIYKDGQKLKEIVGPSHQSLEYAVSHYSL</sequence>
<dbReference type="InterPro" id="IPR011990">
    <property type="entry name" value="TPR-like_helical_dom_sf"/>
</dbReference>
<dbReference type="Gene3D" id="3.40.30.10">
    <property type="entry name" value="Glutaredoxin"/>
    <property type="match status" value="1"/>
</dbReference>
<dbReference type="EMBL" id="JABFUD020000009">
    <property type="protein sequence ID" value="KAI5075145.1"/>
    <property type="molecule type" value="Genomic_DNA"/>
</dbReference>
<dbReference type="InterPro" id="IPR036249">
    <property type="entry name" value="Thioredoxin-like_sf"/>
</dbReference>
<feature type="compositionally biased region" description="Basic and acidic residues" evidence="2">
    <location>
        <begin position="530"/>
        <end position="542"/>
    </location>
</feature>
<dbReference type="Pfam" id="PF13431">
    <property type="entry name" value="TPR_17"/>
    <property type="match status" value="1"/>
</dbReference>
<feature type="compositionally biased region" description="Basic and acidic residues" evidence="2">
    <location>
        <begin position="411"/>
        <end position="420"/>
    </location>
</feature>
<comment type="caution">
    <text evidence="4">The sequence shown here is derived from an EMBL/GenBank/DDBJ whole genome shotgun (WGS) entry which is preliminary data.</text>
</comment>
<dbReference type="Pfam" id="PF14559">
    <property type="entry name" value="TPR_19"/>
    <property type="match status" value="1"/>
</dbReference>
<feature type="domain" description="Thioredoxin" evidence="3">
    <location>
        <begin position="935"/>
        <end position="1025"/>
    </location>
</feature>
<dbReference type="SUPFAM" id="SSF52833">
    <property type="entry name" value="Thioredoxin-like"/>
    <property type="match status" value="1"/>
</dbReference>
<dbReference type="SUPFAM" id="SSF48452">
    <property type="entry name" value="TPR-like"/>
    <property type="match status" value="1"/>
</dbReference>
<feature type="region of interest" description="Disordered" evidence="2">
    <location>
        <begin position="515"/>
        <end position="542"/>
    </location>
</feature>
<reference evidence="4" key="1">
    <citation type="submission" date="2021-01" db="EMBL/GenBank/DDBJ databases">
        <title>Adiantum capillus-veneris genome.</title>
        <authorList>
            <person name="Fang Y."/>
            <person name="Liao Q."/>
        </authorList>
    </citation>
    <scope>NUCLEOTIDE SEQUENCE</scope>
    <source>
        <strain evidence="4">H3</strain>
        <tissue evidence="4">Leaf</tissue>
    </source>
</reference>
<dbReference type="CDD" id="cd02947">
    <property type="entry name" value="TRX_family"/>
    <property type="match status" value="1"/>
</dbReference>
<dbReference type="InterPro" id="IPR019734">
    <property type="entry name" value="TPR_rpt"/>
</dbReference>
<proteinExistence type="predicted"/>
<protein>
    <recommendedName>
        <fullName evidence="3">Thioredoxin domain-containing protein</fullName>
    </recommendedName>
</protein>
<dbReference type="PROSITE" id="PS50005">
    <property type="entry name" value="TPR"/>
    <property type="match status" value="1"/>
</dbReference>
<evidence type="ECO:0000313" key="4">
    <source>
        <dbReference type="EMBL" id="KAI5075145.1"/>
    </source>
</evidence>
<dbReference type="OrthoDB" id="2121326at2759"/>
<dbReference type="Pfam" id="PF00085">
    <property type="entry name" value="Thioredoxin"/>
    <property type="match status" value="1"/>
</dbReference>
<dbReference type="InterPro" id="IPR044534">
    <property type="entry name" value="TTL1-4"/>
</dbReference>
<gene>
    <name evidence="4" type="ORF">GOP47_0009221</name>
</gene>
<dbReference type="Proteomes" id="UP000886520">
    <property type="component" value="Chromosome 9"/>
</dbReference>
<feature type="compositionally biased region" description="Polar residues" evidence="2">
    <location>
        <begin position="401"/>
        <end position="410"/>
    </location>
</feature>
<dbReference type="AlphaFoldDB" id="A0A9D4ZJG2"/>
<evidence type="ECO:0000259" key="3">
    <source>
        <dbReference type="Pfam" id="PF00085"/>
    </source>
</evidence>
<name>A0A9D4ZJG2_ADICA</name>
<keyword evidence="1" id="KW-0802">TPR repeat</keyword>
<accession>A0A9D4ZJG2</accession>
<feature type="compositionally biased region" description="Polar residues" evidence="2">
    <location>
        <begin position="486"/>
        <end position="496"/>
    </location>
</feature>
<dbReference type="GO" id="GO:0006950">
    <property type="term" value="P:response to stress"/>
    <property type="evidence" value="ECO:0007669"/>
    <property type="project" value="UniProtKB-ARBA"/>
</dbReference>
<dbReference type="PANTHER" id="PTHR46050">
    <property type="entry name" value="TPR REPEAT-CONTAINING THIOREDOXIN"/>
    <property type="match status" value="1"/>
</dbReference>
<dbReference type="PANTHER" id="PTHR46050:SF29">
    <property type="entry name" value="TPR REPEAT-CONTAINING THIOREDOXIN TTL4"/>
    <property type="match status" value="1"/>
</dbReference>
<feature type="region of interest" description="Disordered" evidence="2">
    <location>
        <begin position="401"/>
        <end position="496"/>
    </location>
</feature>
<feature type="region of interest" description="Disordered" evidence="2">
    <location>
        <begin position="29"/>
        <end position="53"/>
    </location>
</feature>
<evidence type="ECO:0000256" key="1">
    <source>
        <dbReference type="PROSITE-ProRule" id="PRU00339"/>
    </source>
</evidence>
<keyword evidence="5" id="KW-1185">Reference proteome</keyword>
<evidence type="ECO:0000256" key="2">
    <source>
        <dbReference type="SAM" id="MobiDB-lite"/>
    </source>
</evidence>
<dbReference type="SMART" id="SM00028">
    <property type="entry name" value="TPR"/>
    <property type="match status" value="6"/>
</dbReference>